<name>W6S592_9CLOT</name>
<dbReference type="EMBL" id="HG917868">
    <property type="protein sequence ID" value="CDM69512.1"/>
    <property type="molecule type" value="Genomic_DNA"/>
</dbReference>
<keyword evidence="2" id="KW-1185">Reference proteome</keyword>
<dbReference type="Proteomes" id="UP000019426">
    <property type="component" value="Chromosome M2/40_rep1"/>
</dbReference>
<dbReference type="PATRIC" id="fig|1216932.3.peg.2353"/>
<evidence type="ECO:0000313" key="1">
    <source>
        <dbReference type="EMBL" id="CDM69512.1"/>
    </source>
</evidence>
<sequence length="528" mass="61441">MKLTDLRDLELIKGDFNINYEYDITGTTVTGVEPLNNAENKLFLWKFREEDVEDFSKIYSLLREDKISEKVRQIIYGKVKEKCRDMIQEGICPIECMLYTSKEINNFINNDRTLVNYMSMVIYEITMVNKDKVIGSLEHIVVNWHWTPQLKIVIAALGRIKNSYLLEKAYYRFFNDNNLKLDLFRALINSGREEVVDYILQMISLISENNAVDKEISKCFKDKFKTIFSDDALKKAYSLLRSHGISSLARKTITYISGKDAVAISNSSSKNLGDLIVKAKSLKEFDSGINEFEELLKVRAHRKAAIIALRFTGEKSIGRLIYNTLLREKCSNMEVKEGIISLGILKYTEAYDLIEKYSDIDQYKVYCFAYFILLGETKYCNLMAEELFKEEYVTYDETAKAINQCINSCVELKECINNSFNYFMEHCDEKRQLKILNVLKEVLKKCLNKNIEESWYKLMGYIDGEIRVEERVQLGILELVQSVIDSKNANSYERFLFHILRDQRFSLNVQMVAQNMLKSFEVKAPGTL</sequence>
<accession>W6S592</accession>
<dbReference type="HOGENOM" id="CLU_504977_0_0_9"/>
<dbReference type="AlphaFoldDB" id="W6S592"/>
<dbReference type="RefSeq" id="WP_044039317.1">
    <property type="nucleotide sequence ID" value="NZ_HG917868.1"/>
</dbReference>
<gene>
    <name evidence="1" type="ORF">CM240_2375</name>
</gene>
<reference evidence="1 2" key="1">
    <citation type="submission" date="2013-11" db="EMBL/GenBank/DDBJ databases">
        <title>Complete genome sequence of Clostridum sp. M2/40.</title>
        <authorList>
            <person name="Wibberg D."/>
            <person name="Puehler A."/>
            <person name="Schlueter A."/>
        </authorList>
    </citation>
    <scope>NUCLEOTIDE SEQUENCE [LARGE SCALE GENOMIC DNA]</scope>
    <source>
        <strain evidence="2">M2/40</strain>
    </source>
</reference>
<organism evidence="1 2">
    <name type="scientific">Clostridium bornimense</name>
    <dbReference type="NCBI Taxonomy" id="1216932"/>
    <lineage>
        <taxon>Bacteria</taxon>
        <taxon>Bacillati</taxon>
        <taxon>Bacillota</taxon>
        <taxon>Clostridia</taxon>
        <taxon>Eubacteriales</taxon>
        <taxon>Clostridiaceae</taxon>
        <taxon>Clostridium</taxon>
    </lineage>
</organism>
<proteinExistence type="predicted"/>
<evidence type="ECO:0000313" key="2">
    <source>
        <dbReference type="Proteomes" id="UP000019426"/>
    </source>
</evidence>
<dbReference type="eggNOG" id="COG1413">
    <property type="taxonomic scope" value="Bacteria"/>
</dbReference>
<dbReference type="STRING" id="1216932.CM240_2375"/>
<dbReference type="OrthoDB" id="1952602at2"/>
<dbReference type="KEGG" id="clt:CM240_2375"/>
<protein>
    <submittedName>
        <fullName evidence="1">Uncharacterized protein</fullName>
    </submittedName>
</protein>